<proteinExistence type="predicted"/>
<organism evidence="1 2">
    <name type="scientific">Flavobacterium fluvii</name>
    <dbReference type="NCBI Taxonomy" id="468056"/>
    <lineage>
        <taxon>Bacteria</taxon>
        <taxon>Pseudomonadati</taxon>
        <taxon>Bacteroidota</taxon>
        <taxon>Flavobacteriia</taxon>
        <taxon>Flavobacteriales</taxon>
        <taxon>Flavobacteriaceae</taxon>
        <taxon>Flavobacterium</taxon>
    </lineage>
</organism>
<dbReference type="Proteomes" id="UP000184516">
    <property type="component" value="Unassembled WGS sequence"/>
</dbReference>
<dbReference type="STRING" id="468056.SAMN05443549_104116"/>
<reference evidence="2" key="1">
    <citation type="submission" date="2016-11" db="EMBL/GenBank/DDBJ databases">
        <authorList>
            <person name="Varghese N."/>
            <person name="Submissions S."/>
        </authorList>
    </citation>
    <scope>NUCLEOTIDE SEQUENCE [LARGE SCALE GENOMIC DNA]</scope>
    <source>
        <strain evidence="2">DSM 19978</strain>
    </source>
</reference>
<dbReference type="RefSeq" id="WP_141226131.1">
    <property type="nucleotide sequence ID" value="NZ_FQWB01000004.1"/>
</dbReference>
<keyword evidence="2" id="KW-1185">Reference proteome</keyword>
<sequence>MKKQLLFELTQSLLRKMSFRITAFTVLTLLTVQSSFAQKWTVLGSGSGSISSGATLYTSIAVVNNGAVYTPYVAFTEATIGKVKKRLSDGTWSDVSTGLPGTAVTYTRLFSNSLGELFITYIDGSSTPVNRLAIKKLDFNDSTWKSINNDDANTLYVSTNSANPNTNSNFTSANRCSIVFDSSNTPYIAYVESNNPYLKKFDGTTWVNVGTQPISADVAISPDLALDSNGYPWVSYTKLATTGATTGSISLFGYNGSVWTDYSPSTPITSTRFTCISFKDTNTLYLGYANTSSSTRATIVACNKSLPAGTGWGLATAIGTNSASYISMIKDNSGNLYCAFRDAFTATPTKISPRVMFLGTSQSVWTELKDPSVTYGIEEQTLWPSIAIGNASYPYVAYSTNTTPTLATARVFDPLIKSSAVTAITSTTATAGGEVLSGATSVGTVTERGIVYGLTFNPTTADTKIVDGATTTGMYTSPITGLTDAVTYHVRAYLFLVTELFLKS</sequence>
<accession>A0A1M5JY43</accession>
<protein>
    <submittedName>
        <fullName evidence="1">Uncharacterized protein</fullName>
    </submittedName>
</protein>
<name>A0A1M5JY43_9FLAO</name>
<evidence type="ECO:0000313" key="1">
    <source>
        <dbReference type="EMBL" id="SHG45451.1"/>
    </source>
</evidence>
<dbReference type="AlphaFoldDB" id="A0A1M5JY43"/>
<gene>
    <name evidence="1" type="ORF">SAMN05443549_104116</name>
</gene>
<evidence type="ECO:0000313" key="2">
    <source>
        <dbReference type="Proteomes" id="UP000184516"/>
    </source>
</evidence>
<dbReference type="OrthoDB" id="789014at2"/>
<dbReference type="EMBL" id="FQWB01000004">
    <property type="protein sequence ID" value="SHG45451.1"/>
    <property type="molecule type" value="Genomic_DNA"/>
</dbReference>
<dbReference type="SUPFAM" id="SSF89372">
    <property type="entry name" value="Fucose-specific lectin"/>
    <property type="match status" value="1"/>
</dbReference>